<protein>
    <submittedName>
        <fullName evidence="2">Uncharacterized protein</fullName>
    </submittedName>
</protein>
<dbReference type="AlphaFoldDB" id="A0AAV9US04"/>
<sequence>MVSLKRRRAGLKARETCLQRRRREARPGFGQRLWTDGHPADKNKFLWKKIDAEIDRSRYTSPEYIRLFAAAAIEGRRVKRARLKRKLELSEEKELNRERERKAEAQRQDKQSGSGGKAEEFEPDGEAEISGRDEEADDKDV</sequence>
<proteinExistence type="predicted"/>
<name>A0AAV9US04_9PEZI</name>
<keyword evidence="3" id="KW-1185">Reference proteome</keyword>
<dbReference type="EMBL" id="JAVHNS010000008">
    <property type="protein sequence ID" value="KAK6346109.1"/>
    <property type="molecule type" value="Genomic_DNA"/>
</dbReference>
<evidence type="ECO:0000256" key="1">
    <source>
        <dbReference type="SAM" id="MobiDB-lite"/>
    </source>
</evidence>
<feature type="region of interest" description="Disordered" evidence="1">
    <location>
        <begin position="92"/>
        <end position="141"/>
    </location>
</feature>
<evidence type="ECO:0000313" key="3">
    <source>
        <dbReference type="Proteomes" id="UP001373714"/>
    </source>
</evidence>
<evidence type="ECO:0000313" key="2">
    <source>
        <dbReference type="EMBL" id="KAK6346109.1"/>
    </source>
</evidence>
<reference evidence="2 3" key="1">
    <citation type="submission" date="2019-10" db="EMBL/GenBank/DDBJ databases">
        <authorList>
            <person name="Palmer J.M."/>
        </authorList>
    </citation>
    <scope>NUCLEOTIDE SEQUENCE [LARGE SCALE GENOMIC DNA]</scope>
    <source>
        <strain evidence="2 3">TWF730</strain>
    </source>
</reference>
<feature type="compositionally biased region" description="Basic and acidic residues" evidence="1">
    <location>
        <begin position="92"/>
        <end position="110"/>
    </location>
</feature>
<comment type="caution">
    <text evidence="2">The sequence shown here is derived from an EMBL/GenBank/DDBJ whole genome shotgun (WGS) entry which is preliminary data.</text>
</comment>
<gene>
    <name evidence="2" type="ORF">TWF730_010440</name>
</gene>
<dbReference type="Proteomes" id="UP001373714">
    <property type="component" value="Unassembled WGS sequence"/>
</dbReference>
<organism evidence="2 3">
    <name type="scientific">Orbilia blumenaviensis</name>
    <dbReference type="NCBI Taxonomy" id="1796055"/>
    <lineage>
        <taxon>Eukaryota</taxon>
        <taxon>Fungi</taxon>
        <taxon>Dikarya</taxon>
        <taxon>Ascomycota</taxon>
        <taxon>Pezizomycotina</taxon>
        <taxon>Orbiliomycetes</taxon>
        <taxon>Orbiliales</taxon>
        <taxon>Orbiliaceae</taxon>
        <taxon>Orbilia</taxon>
    </lineage>
</organism>
<accession>A0AAV9US04</accession>